<organism evidence="5 8">
    <name type="scientific">Lactococcus garvieae</name>
    <dbReference type="NCBI Taxonomy" id="1363"/>
    <lineage>
        <taxon>Bacteria</taxon>
        <taxon>Bacillati</taxon>
        <taxon>Bacillota</taxon>
        <taxon>Bacilli</taxon>
        <taxon>Lactobacillales</taxon>
        <taxon>Streptococcaceae</taxon>
        <taxon>Lactococcus</taxon>
    </lineage>
</organism>
<feature type="transmembrane region" description="Helical" evidence="1">
    <location>
        <begin position="7"/>
        <end position="24"/>
    </location>
</feature>
<evidence type="ECO:0000313" key="7">
    <source>
        <dbReference type="EMBL" id="WEA13520.1"/>
    </source>
</evidence>
<keyword evidence="5" id="KW-0808">Transferase</keyword>
<dbReference type="Proteomes" id="UP000504756">
    <property type="component" value="Unassembled WGS sequence"/>
</dbReference>
<dbReference type="CDD" id="cd00158">
    <property type="entry name" value="RHOD"/>
    <property type="match status" value="1"/>
</dbReference>
<dbReference type="OrthoDB" id="9808735at2"/>
<evidence type="ECO:0000313" key="8">
    <source>
        <dbReference type="Proteomes" id="UP000181969"/>
    </source>
</evidence>
<dbReference type="Proteomes" id="UP001164042">
    <property type="component" value="Chromosome"/>
</dbReference>
<dbReference type="PROSITE" id="PS50206">
    <property type="entry name" value="RHODANESE_3"/>
    <property type="match status" value="1"/>
</dbReference>
<dbReference type="SMART" id="SM00450">
    <property type="entry name" value="RHOD"/>
    <property type="match status" value="1"/>
</dbReference>
<dbReference type="PANTHER" id="PTHR43031:SF18">
    <property type="entry name" value="RHODANESE-RELATED SULFURTRANSFERASES"/>
    <property type="match status" value="1"/>
</dbReference>
<gene>
    <name evidence="3" type="primary">yvaB</name>
    <name evidence="3" type="ORF">ikelab_13860</name>
    <name evidence="6" type="ORF">OF801_02535</name>
    <name evidence="7" type="ORF">PWF74_08355</name>
    <name evidence="4" type="ORF">QHR29_07735</name>
    <name evidence="5" type="ORF">SAMN05216438_10523</name>
</gene>
<reference evidence="6" key="3">
    <citation type="submission" date="2022-10" db="EMBL/GenBank/DDBJ databases">
        <title>Genome assembly of Lactococcus garvieae isolates from cricket gut.</title>
        <authorList>
            <person name="Luecke A.R."/>
            <person name="Brown A.M.V."/>
            <person name="Wakeman C.A."/>
        </authorList>
    </citation>
    <scope>NUCLEOTIDE SEQUENCE</scope>
    <source>
        <strain evidence="6">Alexii-11_2</strain>
    </source>
</reference>
<dbReference type="EMBL" id="CP118627">
    <property type="protein sequence ID" value="WEA13520.1"/>
    <property type="molecule type" value="Genomic_DNA"/>
</dbReference>
<feature type="domain" description="Rhodanese" evidence="2">
    <location>
        <begin position="39"/>
        <end position="125"/>
    </location>
</feature>
<dbReference type="EMBL" id="BLXU01000008">
    <property type="protein sequence ID" value="GFO52111.1"/>
    <property type="molecule type" value="Genomic_DNA"/>
</dbReference>
<reference evidence="5 8" key="1">
    <citation type="submission" date="2016-10" db="EMBL/GenBank/DDBJ databases">
        <authorList>
            <person name="de Groot N.N."/>
        </authorList>
    </citation>
    <scope>NUCLEOTIDE SEQUENCE [LARGE SCALE GENOMIC DNA]</scope>
    <source>
        <strain evidence="5 8">M79</strain>
    </source>
</reference>
<evidence type="ECO:0000313" key="9">
    <source>
        <dbReference type="Proteomes" id="UP000504756"/>
    </source>
</evidence>
<dbReference type="OMA" id="YQLKGGF"/>
<dbReference type="Proteomes" id="UP001217324">
    <property type="component" value="Chromosome"/>
</dbReference>
<dbReference type="Proteomes" id="UP000181969">
    <property type="component" value="Unassembled WGS sequence"/>
</dbReference>
<dbReference type="Gene3D" id="3.40.250.10">
    <property type="entry name" value="Rhodanese-like domain"/>
    <property type="match status" value="1"/>
</dbReference>
<dbReference type="AlphaFoldDB" id="A0A1I4GR22"/>
<dbReference type="GO" id="GO:0016740">
    <property type="term" value="F:transferase activity"/>
    <property type="evidence" value="ECO:0007669"/>
    <property type="project" value="UniProtKB-KW"/>
</dbReference>
<keyword evidence="1" id="KW-0812">Transmembrane</keyword>
<accession>A0A1I4GR22</accession>
<dbReference type="PANTHER" id="PTHR43031">
    <property type="entry name" value="FAD-DEPENDENT OXIDOREDUCTASE"/>
    <property type="match status" value="1"/>
</dbReference>
<evidence type="ECO:0000259" key="2">
    <source>
        <dbReference type="PROSITE" id="PS50206"/>
    </source>
</evidence>
<reference evidence="7" key="4">
    <citation type="submission" date="2023-02" db="EMBL/GenBank/DDBJ databases">
        <title>Comparative genomics and fermentation flavor characterization of five lactic acid bacteria reveal flavor biosynthesis metabolic pathways in fermented muskmelon puree.</title>
        <authorList>
            <person name="Yuan L."/>
            <person name="Li M."/>
            <person name="Xu X."/>
            <person name="Lao F."/>
            <person name="Wu J."/>
        </authorList>
    </citation>
    <scope>NUCLEOTIDE SEQUENCE</scope>
    <source>
        <strain evidence="7">Pa-2</strain>
    </source>
</reference>
<dbReference type="EMBL" id="JARYTV010000006">
    <property type="protein sequence ID" value="MDH7960353.1"/>
    <property type="molecule type" value="Genomic_DNA"/>
</dbReference>
<dbReference type="EMBL" id="CP109635">
    <property type="protein sequence ID" value="UYT10837.1"/>
    <property type="molecule type" value="Genomic_DNA"/>
</dbReference>
<dbReference type="RefSeq" id="WP_003133308.1">
    <property type="nucleotide sequence ID" value="NZ_AP026069.1"/>
</dbReference>
<keyword evidence="1" id="KW-0472">Membrane</keyword>
<dbReference type="Pfam" id="PF00581">
    <property type="entry name" value="Rhodanese"/>
    <property type="match status" value="1"/>
</dbReference>
<evidence type="ECO:0000313" key="5">
    <source>
        <dbReference type="EMBL" id="SFL32484.1"/>
    </source>
</evidence>
<evidence type="ECO:0000313" key="4">
    <source>
        <dbReference type="EMBL" id="MDH7960353.1"/>
    </source>
</evidence>
<reference evidence="4" key="5">
    <citation type="submission" date="2023-04" db="EMBL/GenBank/DDBJ databases">
        <title>Genomic analysis of Lactococcus garvieae isolates.</title>
        <authorList>
            <person name="Zhanghang C."/>
        </authorList>
    </citation>
    <scope>NUCLEOTIDE SEQUENCE</scope>
    <source>
        <strain evidence="4">ZB-1</strain>
    </source>
</reference>
<dbReference type="Proteomes" id="UP001157396">
    <property type="component" value="Unassembled WGS sequence"/>
</dbReference>
<reference evidence="3 9" key="2">
    <citation type="submission" date="2020-06" db="EMBL/GenBank/DDBJ databases">
        <title>Draft genome sequence of Lactic acid bacteria from Okinawan-style tofu.</title>
        <authorList>
            <person name="Takara I."/>
            <person name="Ikematsu S."/>
        </authorList>
    </citation>
    <scope>NUCLEOTIDE SEQUENCE [LARGE SCALE GENOMIC DNA]</scope>
    <source>
        <strain evidence="3">Lg38</strain>
        <strain evidence="9">lg38</strain>
    </source>
</reference>
<dbReference type="InterPro" id="IPR050229">
    <property type="entry name" value="GlpE_sulfurtransferase"/>
</dbReference>
<evidence type="ECO:0000313" key="6">
    <source>
        <dbReference type="EMBL" id="UYT10837.1"/>
    </source>
</evidence>
<dbReference type="InterPro" id="IPR001763">
    <property type="entry name" value="Rhodanese-like_dom"/>
</dbReference>
<dbReference type="InterPro" id="IPR036873">
    <property type="entry name" value="Rhodanese-like_dom_sf"/>
</dbReference>
<protein>
    <submittedName>
        <fullName evidence="3">NADH dehydrogenase</fullName>
    </submittedName>
    <submittedName>
        <fullName evidence="4">Rhodanese-like domain-containing protein</fullName>
    </submittedName>
    <submittedName>
        <fullName evidence="5">Rhodanese-related sulfurtransferase</fullName>
    </submittedName>
</protein>
<sequence length="126" mass="14300">MIWIIDFILLALIIVFFIYPRWTLKRNAKVVEAPEFERLMATSQLIDVREAADFRVKHILGARNLPASQMEQSLNAINKKKPVLLYENGKPTASVKVAKQLKKAGVPEVYILKTGLNNWPGKIKNG</sequence>
<evidence type="ECO:0000313" key="3">
    <source>
        <dbReference type="EMBL" id="GFO52111.1"/>
    </source>
</evidence>
<dbReference type="SUPFAM" id="SSF52821">
    <property type="entry name" value="Rhodanese/Cell cycle control phosphatase"/>
    <property type="match status" value="1"/>
</dbReference>
<dbReference type="EMBL" id="FOTJ01000005">
    <property type="protein sequence ID" value="SFL32484.1"/>
    <property type="molecule type" value="Genomic_DNA"/>
</dbReference>
<proteinExistence type="predicted"/>
<evidence type="ECO:0000256" key="1">
    <source>
        <dbReference type="SAM" id="Phobius"/>
    </source>
</evidence>
<keyword evidence="1" id="KW-1133">Transmembrane helix</keyword>
<name>A0A1I4GR22_9LACT</name>